<evidence type="ECO:0000259" key="5">
    <source>
        <dbReference type="Pfam" id="PF01613"/>
    </source>
</evidence>
<gene>
    <name evidence="6" type="ORF">GCM10011361_09470</name>
</gene>
<evidence type="ECO:0000256" key="2">
    <source>
        <dbReference type="ARBA" id="ARBA00022630"/>
    </source>
</evidence>
<comment type="similarity">
    <text evidence="4">Belongs to the flavoredoxin family.</text>
</comment>
<dbReference type="EMBL" id="BMFH01000001">
    <property type="protein sequence ID" value="GGD44613.1"/>
    <property type="molecule type" value="Genomic_DNA"/>
</dbReference>
<dbReference type="PANTHER" id="PTHR33798:SF5">
    <property type="entry name" value="FLAVIN REDUCTASE LIKE DOMAIN-CONTAINING PROTEIN"/>
    <property type="match status" value="1"/>
</dbReference>
<feature type="domain" description="Flavin reductase like" evidence="5">
    <location>
        <begin position="32"/>
        <end position="168"/>
    </location>
</feature>
<comment type="cofactor">
    <cofactor evidence="1">
        <name>FMN</name>
        <dbReference type="ChEBI" id="CHEBI:58210"/>
    </cofactor>
</comment>
<accession>A0ABQ1QUV7</accession>
<evidence type="ECO:0000256" key="3">
    <source>
        <dbReference type="ARBA" id="ARBA00022643"/>
    </source>
</evidence>
<keyword evidence="7" id="KW-1185">Reference proteome</keyword>
<evidence type="ECO:0000256" key="4">
    <source>
        <dbReference type="ARBA" id="ARBA00038054"/>
    </source>
</evidence>
<proteinExistence type="inferred from homology"/>
<keyword evidence="3" id="KW-0288">FMN</keyword>
<dbReference type="Pfam" id="PF01613">
    <property type="entry name" value="Flavin_Reduct"/>
    <property type="match status" value="1"/>
</dbReference>
<dbReference type="RefSeq" id="WP_188369539.1">
    <property type="nucleotide sequence ID" value="NZ_BMFH01000001.1"/>
</dbReference>
<dbReference type="InterPro" id="IPR002563">
    <property type="entry name" value="Flavin_Rdtase-like_dom"/>
</dbReference>
<reference evidence="7" key="1">
    <citation type="journal article" date="2019" name="Int. J. Syst. Evol. Microbiol.">
        <title>The Global Catalogue of Microorganisms (GCM) 10K type strain sequencing project: providing services to taxonomists for standard genome sequencing and annotation.</title>
        <authorList>
            <consortium name="The Broad Institute Genomics Platform"/>
            <consortium name="The Broad Institute Genome Sequencing Center for Infectious Disease"/>
            <person name="Wu L."/>
            <person name="Ma J."/>
        </authorList>
    </citation>
    <scope>NUCLEOTIDE SEQUENCE [LARGE SCALE GENOMIC DNA]</scope>
    <source>
        <strain evidence="7">CGMCC 1.12606</strain>
    </source>
</reference>
<keyword evidence="2" id="KW-0285">Flavoprotein</keyword>
<dbReference type="InterPro" id="IPR012349">
    <property type="entry name" value="Split_barrel_FMN-bd"/>
</dbReference>
<evidence type="ECO:0000256" key="1">
    <source>
        <dbReference type="ARBA" id="ARBA00001917"/>
    </source>
</evidence>
<dbReference type="PANTHER" id="PTHR33798">
    <property type="entry name" value="FLAVOPROTEIN OXYGENASE"/>
    <property type="match status" value="1"/>
</dbReference>
<comment type="caution">
    <text evidence="6">The sequence shown here is derived from an EMBL/GenBank/DDBJ whole genome shotgun (WGS) entry which is preliminary data.</text>
</comment>
<evidence type="ECO:0000313" key="6">
    <source>
        <dbReference type="EMBL" id="GGD44613.1"/>
    </source>
</evidence>
<dbReference type="SUPFAM" id="SSF50475">
    <property type="entry name" value="FMN-binding split barrel"/>
    <property type="match status" value="1"/>
</dbReference>
<dbReference type="Proteomes" id="UP000625780">
    <property type="component" value="Unassembled WGS sequence"/>
</dbReference>
<protein>
    <submittedName>
        <fullName evidence="6">Flavin oxidoreductase</fullName>
    </submittedName>
</protein>
<evidence type="ECO:0000313" key="7">
    <source>
        <dbReference type="Proteomes" id="UP000625780"/>
    </source>
</evidence>
<organism evidence="6 7">
    <name type="scientific">Muriicola marianensis</name>
    <dbReference type="NCBI Taxonomy" id="1324801"/>
    <lineage>
        <taxon>Bacteria</taxon>
        <taxon>Pseudomonadati</taxon>
        <taxon>Bacteroidota</taxon>
        <taxon>Flavobacteriia</taxon>
        <taxon>Flavobacteriales</taxon>
        <taxon>Flavobacteriaceae</taxon>
        <taxon>Muriicola</taxon>
    </lineage>
</organism>
<dbReference type="Gene3D" id="2.30.110.10">
    <property type="entry name" value="Electron Transport, Fmn-binding Protein, Chain A"/>
    <property type="match status" value="1"/>
</dbReference>
<sequence>MPYFDKNKIEELPSRYRANFINSISGYKSCNLIGTRSSKGVANLAIFNSVIHIGSSPAMLGFVLRPLTVRRDTFNNIREMGKFTVNQVTSVMVEQSHQTSAKYGQEISEFDAVGLTEEYIEPFEVPYVAESALKIGCSYKNHYHIEENGCLLVIGSVEHIYLPEGVQDPDGFVHLEQLNTVAGMGIDGYALPKYLGRLSYARPESNTGLLKHGS</sequence>
<name>A0ABQ1QUV7_9FLAO</name>